<feature type="non-terminal residue" evidence="4">
    <location>
        <position position="121"/>
    </location>
</feature>
<dbReference type="PROSITE" id="PS50110">
    <property type="entry name" value="RESPONSE_REGULATORY"/>
    <property type="match status" value="1"/>
</dbReference>
<dbReference type="InterPro" id="IPR011006">
    <property type="entry name" value="CheY-like_superfamily"/>
</dbReference>
<evidence type="ECO:0000313" key="4">
    <source>
        <dbReference type="EMBL" id="PIQ86081.1"/>
    </source>
</evidence>
<accession>A0A2H0LNZ7</accession>
<dbReference type="SMART" id="SM00448">
    <property type="entry name" value="REC"/>
    <property type="match status" value="1"/>
</dbReference>
<organism evidence="4 5">
    <name type="scientific">Candidatus Abzuiibacterium crystallinum</name>
    <dbReference type="NCBI Taxonomy" id="1974748"/>
    <lineage>
        <taxon>Bacteria</taxon>
        <taxon>Pseudomonadati</taxon>
        <taxon>Candidatus Omnitrophota</taxon>
        <taxon>Candidatus Abzuiibacterium</taxon>
    </lineage>
</organism>
<keyword evidence="1 2" id="KW-0597">Phosphoprotein</keyword>
<evidence type="ECO:0000313" key="5">
    <source>
        <dbReference type="Proteomes" id="UP000230859"/>
    </source>
</evidence>
<reference evidence="4 5" key="1">
    <citation type="submission" date="2017-09" db="EMBL/GenBank/DDBJ databases">
        <title>Depth-based differentiation of microbial function through sediment-hosted aquifers and enrichment of novel symbionts in the deep terrestrial subsurface.</title>
        <authorList>
            <person name="Probst A.J."/>
            <person name="Ladd B."/>
            <person name="Jarett J.K."/>
            <person name="Geller-Mcgrath D.E."/>
            <person name="Sieber C.M."/>
            <person name="Emerson J.B."/>
            <person name="Anantharaman K."/>
            <person name="Thomas B.C."/>
            <person name="Malmstrom R."/>
            <person name="Stieglmeier M."/>
            <person name="Klingl A."/>
            <person name="Woyke T."/>
            <person name="Ryan C.M."/>
            <person name="Banfield J.F."/>
        </authorList>
    </citation>
    <scope>NUCLEOTIDE SEQUENCE [LARGE SCALE GENOMIC DNA]</scope>
    <source>
        <strain evidence="4">CG11_big_fil_rev_8_21_14_0_20_45_26</strain>
    </source>
</reference>
<name>A0A2H0LNZ7_9BACT</name>
<dbReference type="Gene3D" id="3.40.50.2300">
    <property type="match status" value="1"/>
</dbReference>
<dbReference type="Proteomes" id="UP000230859">
    <property type="component" value="Unassembled WGS sequence"/>
</dbReference>
<evidence type="ECO:0000256" key="2">
    <source>
        <dbReference type="PROSITE-ProRule" id="PRU00169"/>
    </source>
</evidence>
<dbReference type="EMBL" id="PCVY01000051">
    <property type="protein sequence ID" value="PIQ86081.1"/>
    <property type="molecule type" value="Genomic_DNA"/>
</dbReference>
<dbReference type="Pfam" id="PF00072">
    <property type="entry name" value="Response_reg"/>
    <property type="match status" value="1"/>
</dbReference>
<feature type="domain" description="Response regulatory" evidence="3">
    <location>
        <begin position="8"/>
        <end position="121"/>
    </location>
</feature>
<comment type="caution">
    <text evidence="4">The sequence shown here is derived from an EMBL/GenBank/DDBJ whole genome shotgun (WGS) entry which is preliminary data.</text>
</comment>
<dbReference type="AlphaFoldDB" id="A0A2H0LNZ7"/>
<sequence>MEIMDKKLILIIDDEAEIVEQVKEFFEEEGFRVFTAESGEEGVRFLGQEKPALVILDMKLPDMAGTSVLRAVKQKSPKSKVIVITGYVDQAMMDEAEQIGRDLFLQKPFDLEKLREEVEKL</sequence>
<protein>
    <submittedName>
        <fullName evidence="4">Two-component system response regulator</fullName>
    </submittedName>
</protein>
<evidence type="ECO:0000256" key="1">
    <source>
        <dbReference type="ARBA" id="ARBA00022553"/>
    </source>
</evidence>
<gene>
    <name evidence="4" type="ORF">COV74_06115</name>
</gene>
<dbReference type="PANTHER" id="PTHR44591">
    <property type="entry name" value="STRESS RESPONSE REGULATOR PROTEIN 1"/>
    <property type="match status" value="1"/>
</dbReference>
<evidence type="ECO:0000259" key="3">
    <source>
        <dbReference type="PROSITE" id="PS50110"/>
    </source>
</evidence>
<dbReference type="PANTHER" id="PTHR44591:SF3">
    <property type="entry name" value="RESPONSE REGULATORY DOMAIN-CONTAINING PROTEIN"/>
    <property type="match status" value="1"/>
</dbReference>
<dbReference type="SUPFAM" id="SSF52172">
    <property type="entry name" value="CheY-like"/>
    <property type="match status" value="1"/>
</dbReference>
<feature type="modified residue" description="4-aspartylphosphate" evidence="2">
    <location>
        <position position="57"/>
    </location>
</feature>
<proteinExistence type="predicted"/>
<dbReference type="InterPro" id="IPR050595">
    <property type="entry name" value="Bact_response_regulator"/>
</dbReference>
<dbReference type="InterPro" id="IPR001789">
    <property type="entry name" value="Sig_transdc_resp-reg_receiver"/>
</dbReference>
<dbReference type="GO" id="GO:0000160">
    <property type="term" value="P:phosphorelay signal transduction system"/>
    <property type="evidence" value="ECO:0007669"/>
    <property type="project" value="InterPro"/>
</dbReference>